<protein>
    <submittedName>
        <fullName evidence="1">Uncharacterized protein</fullName>
    </submittedName>
</protein>
<dbReference type="AlphaFoldDB" id="A0A437AJ94"/>
<keyword evidence="2" id="KW-1185">Reference proteome</keyword>
<evidence type="ECO:0000313" key="1">
    <source>
        <dbReference type="EMBL" id="RVD91147.1"/>
    </source>
</evidence>
<proteinExistence type="predicted"/>
<organism evidence="1 2">
    <name type="scientific">Tubulinosema ratisbonensis</name>
    <dbReference type="NCBI Taxonomy" id="291195"/>
    <lineage>
        <taxon>Eukaryota</taxon>
        <taxon>Fungi</taxon>
        <taxon>Fungi incertae sedis</taxon>
        <taxon>Microsporidia</taxon>
        <taxon>Tubulinosematoidea</taxon>
        <taxon>Tubulinosematidae</taxon>
        <taxon>Tubulinosema</taxon>
    </lineage>
</organism>
<sequence length="90" mass="10678">MFLYLLFSFVNTSKVSDSKFITKLFNLSTDLDCYDQQKINEARRQGIDIYTKLTKLHLSEIQDIFFEGKRQQLGDKNFLQGQLCFLWNNL</sequence>
<name>A0A437AJ94_9MICR</name>
<dbReference type="EMBL" id="RCSS01000631">
    <property type="protein sequence ID" value="RVD91147.1"/>
    <property type="molecule type" value="Genomic_DNA"/>
</dbReference>
<accession>A0A437AJ94</accession>
<reference evidence="1 2" key="1">
    <citation type="submission" date="2018-10" db="EMBL/GenBank/DDBJ databases">
        <title>Draft genome sequence of the microsporidian Tubulinosema ratisbonensis.</title>
        <authorList>
            <person name="Polonais V."/>
            <person name="Peyretaillade E."/>
            <person name="Niehus S."/>
            <person name="Wawrzyniak I."/>
            <person name="Franchet A."/>
            <person name="Gaspin C."/>
            <person name="Reichstadt M."/>
            <person name="Belser C."/>
            <person name="Labadie K."/>
            <person name="Delbac F."/>
            <person name="Ferrandon D."/>
        </authorList>
    </citation>
    <scope>NUCLEOTIDE SEQUENCE [LARGE SCALE GENOMIC DNA]</scope>
    <source>
        <strain evidence="1 2">Franzen</strain>
    </source>
</reference>
<dbReference type="VEuPathDB" id="MicrosporidiaDB:TUBRATIS_24160"/>
<dbReference type="Proteomes" id="UP000282876">
    <property type="component" value="Unassembled WGS sequence"/>
</dbReference>
<gene>
    <name evidence="1" type="ORF">TUBRATIS_24160</name>
</gene>
<comment type="caution">
    <text evidence="1">The sequence shown here is derived from an EMBL/GenBank/DDBJ whole genome shotgun (WGS) entry which is preliminary data.</text>
</comment>
<feature type="non-terminal residue" evidence="1">
    <location>
        <position position="90"/>
    </location>
</feature>
<evidence type="ECO:0000313" key="2">
    <source>
        <dbReference type="Proteomes" id="UP000282876"/>
    </source>
</evidence>